<dbReference type="PANTHER" id="PTHR15036:SF40">
    <property type="entry name" value="CONTACTIN-ASSOCIATED PROTEIN-LIKE 4"/>
    <property type="match status" value="1"/>
</dbReference>
<dbReference type="PROSITE" id="PS01285">
    <property type="entry name" value="FA58C_1"/>
    <property type="match status" value="1"/>
</dbReference>
<dbReference type="PANTHER" id="PTHR15036">
    <property type="entry name" value="PIKACHURIN-LIKE PROTEIN"/>
    <property type="match status" value="1"/>
</dbReference>
<dbReference type="Ensembl" id="ENSONIT00000058961.1">
    <property type="protein sequence ID" value="ENSONIP00000047877.1"/>
    <property type="gene ID" value="ENSONIG00000001289.2"/>
</dbReference>
<dbReference type="CDD" id="cd00110">
    <property type="entry name" value="LamG"/>
    <property type="match status" value="4"/>
</dbReference>
<evidence type="ECO:0000259" key="12">
    <source>
        <dbReference type="PROSITE" id="PS50025"/>
    </source>
</evidence>
<feature type="domain" description="F5/8 type C" evidence="11">
    <location>
        <begin position="1"/>
        <end position="127"/>
    </location>
</feature>
<dbReference type="Gene3D" id="2.60.120.260">
    <property type="entry name" value="Galactose-binding domain-like"/>
    <property type="match status" value="1"/>
</dbReference>
<feature type="domain" description="Fibrinogen C-terminal" evidence="14">
    <location>
        <begin position="504"/>
        <end position="547"/>
    </location>
</feature>
<dbReference type="Pfam" id="PF00754">
    <property type="entry name" value="F5_F8_type_C"/>
    <property type="match status" value="1"/>
</dbReference>
<evidence type="ECO:0000259" key="14">
    <source>
        <dbReference type="PROSITE" id="PS51406"/>
    </source>
</evidence>
<dbReference type="Gene3D" id="2.10.25.10">
    <property type="entry name" value="Laminin"/>
    <property type="match status" value="1"/>
</dbReference>
<evidence type="ECO:0000313" key="15">
    <source>
        <dbReference type="Ensembl" id="ENSONIP00000047877.1"/>
    </source>
</evidence>
<keyword evidence="9" id="KW-1015">Disulfide bond</keyword>
<dbReference type="InterPro" id="IPR001791">
    <property type="entry name" value="Laminin_G"/>
</dbReference>
<dbReference type="SMART" id="SM00231">
    <property type="entry name" value="FA58C"/>
    <property type="match status" value="1"/>
</dbReference>
<feature type="domain" description="EGF-like" evidence="13">
    <location>
        <begin position="468"/>
        <end position="505"/>
    </location>
</feature>
<dbReference type="SUPFAM" id="SSF49785">
    <property type="entry name" value="Galactose-binding domain-like"/>
    <property type="match status" value="1"/>
</dbReference>
<keyword evidence="3 10" id="KW-0245">EGF-like domain</keyword>
<evidence type="ECO:0000259" key="13">
    <source>
        <dbReference type="PROSITE" id="PS50026"/>
    </source>
</evidence>
<dbReference type="Gene3D" id="2.60.120.200">
    <property type="match status" value="4"/>
</dbReference>
<comment type="similarity">
    <text evidence="2">Belongs to the neurexin family.</text>
</comment>
<organism evidence="15 16">
    <name type="scientific">Oreochromis niloticus</name>
    <name type="common">Nile tilapia</name>
    <name type="synonym">Tilapia nilotica</name>
    <dbReference type="NCBI Taxonomy" id="8128"/>
    <lineage>
        <taxon>Eukaryota</taxon>
        <taxon>Metazoa</taxon>
        <taxon>Chordata</taxon>
        <taxon>Craniata</taxon>
        <taxon>Vertebrata</taxon>
        <taxon>Euteleostomi</taxon>
        <taxon>Actinopterygii</taxon>
        <taxon>Neopterygii</taxon>
        <taxon>Teleostei</taxon>
        <taxon>Neoteleostei</taxon>
        <taxon>Acanthomorphata</taxon>
        <taxon>Ovalentaria</taxon>
        <taxon>Cichlomorphae</taxon>
        <taxon>Cichliformes</taxon>
        <taxon>Cichlidae</taxon>
        <taxon>African cichlids</taxon>
        <taxon>Pseudocrenilabrinae</taxon>
        <taxon>Oreochromini</taxon>
        <taxon>Oreochromis</taxon>
    </lineage>
</organism>
<name>A0A669CM85_ORENI</name>
<dbReference type="SUPFAM" id="SSF56496">
    <property type="entry name" value="Fibrinogen C-terminal domain-like"/>
    <property type="match status" value="1"/>
</dbReference>
<keyword evidence="16" id="KW-1185">Reference proteome</keyword>
<dbReference type="SUPFAM" id="SSF57196">
    <property type="entry name" value="EGF/Laminin"/>
    <property type="match status" value="1"/>
</dbReference>
<evidence type="ECO:0000256" key="3">
    <source>
        <dbReference type="ARBA" id="ARBA00022536"/>
    </source>
</evidence>
<dbReference type="InterPro" id="IPR050372">
    <property type="entry name" value="Neurexin-related_CASP"/>
</dbReference>
<dbReference type="Gene3D" id="2.60.120.1000">
    <property type="match status" value="1"/>
</dbReference>
<keyword evidence="6" id="KW-0677">Repeat</keyword>
<comment type="caution">
    <text evidence="10">Lacks conserved residue(s) required for the propagation of feature annotation.</text>
</comment>
<proteinExistence type="inferred from homology"/>
<dbReference type="CDD" id="cd00054">
    <property type="entry name" value="EGF_CA"/>
    <property type="match status" value="1"/>
</dbReference>
<feature type="domain" description="Laminin G" evidence="12">
    <location>
        <begin position="702"/>
        <end position="994"/>
    </location>
</feature>
<reference evidence="15" key="2">
    <citation type="submission" date="2025-08" db="UniProtKB">
        <authorList>
            <consortium name="Ensembl"/>
        </authorList>
    </citation>
    <scope>IDENTIFICATION</scope>
</reference>
<gene>
    <name evidence="15" type="primary">LOC100710372</name>
</gene>
<keyword evidence="5" id="KW-0732">Signal</keyword>
<keyword evidence="8" id="KW-0472">Membrane</keyword>
<evidence type="ECO:0000256" key="10">
    <source>
        <dbReference type="PROSITE-ProRule" id="PRU00076"/>
    </source>
</evidence>
<dbReference type="InterPro" id="IPR013320">
    <property type="entry name" value="ConA-like_dom_sf"/>
</dbReference>
<evidence type="ECO:0000256" key="7">
    <source>
        <dbReference type="ARBA" id="ARBA00022989"/>
    </source>
</evidence>
<dbReference type="InterPro" id="IPR036056">
    <property type="entry name" value="Fibrinogen-like_C"/>
</dbReference>
<dbReference type="InterPro" id="IPR000742">
    <property type="entry name" value="EGF"/>
</dbReference>
<keyword evidence="7" id="KW-1133">Transmembrane helix</keyword>
<dbReference type="InterPro" id="IPR002181">
    <property type="entry name" value="Fibrinogen_a/b/g_C_dom"/>
</dbReference>
<dbReference type="Pfam" id="PF02210">
    <property type="entry name" value="Laminin_G_2"/>
    <property type="match status" value="4"/>
</dbReference>
<keyword evidence="4" id="KW-0812">Transmembrane</keyword>
<sequence length="1070" mass="117738">RVFFFPSPLSFSLCPGAGGWSPLSSDRYQWLEVDLGGRTRITAVATQGRYGSSDWQTAYLLMFSDTGHNWKQYRQEGSIGAFAGNSNADSVVQHKLQHQVIARYVRLIPLNWNPNGRIGLRLETYGCPYNSDVLSFNGQSSLLYRLTPRPRQMSSESISLKFKTLKNSGILLHAEGQNGHSLTLELEKGKLQLLIRKGKSFSPDIRYLVTLGSLLDDQHWHHVAVEHHSNHLKLTVDKSTDLGTNLYSDMIIFYTHFSLFISSPVSSSLLHLSQGNVTFSCSEPVFVAMTFTGPQSFLRLPRRIDQSSLGISVGLQFRTWNKAGLLLTFELPNREGRVWLYLSKARTHLQIHKSGRAPLELNAGSALNDGQWHSVDLISAGGRLTITVDGDEGASAHASPSFLITTGGHIFFGGCPTEENSQECLNPFKAFQGCMRLLTVDNRPLDLIKVQQRLIGNYSHLQIDMCGIIDRCSPSHCEHGGSCSQSWSTFHCNCSGTGYSGATCHSSIYEQSCEAYKHKGNISGYYYIDVDSSGPIKPQLLYCNMTDLTRVQPSPEVNQHVVHFEYASDEEQLAAIISLSEHCEQEIAYHCRKSRLLTSPEGSPLSWWVGGPGVGQMHTHWGGAPPGSQQCACSLQDNCVDSRYHCNCDADSNEWTNDSGLLTHKETLPVRSLVLGDIQRHGSESTYKVGPLRCHGDKNVWNAAFFDKETSYLHFPTLHGELSADISFLFKTTSSSGVFLENLGIKDFIRIELNSSNEVLFSFDVGNGPLEVSVKAGSPLNDNRWHRIQAERNVKEASLRLDELPAVTQEAPADGHIHLQLNSQLFIGVSSSATENVSLSFRTSQSPALLLYVSSYHREYFAVLLNKLEVRYRLDSSKDAEILRSKVKNLADRQLHVVTISRLADVVSVQIDQNPKEDFNLTSGVEFNGIRSLVLGRVHDSEGLDPDLAQIASLGFTGCLSAVLFNSISPLKAALLHPKTSPVTVTGPLIQSICGFTSANLSHATETTHHLSGKRSGSVGTGQPLVNAIRSDSALIGGTVAATCFSVALPLSSIMRQKLQKHSSVTSLVS</sequence>
<evidence type="ECO:0000256" key="9">
    <source>
        <dbReference type="ARBA" id="ARBA00023157"/>
    </source>
</evidence>
<dbReference type="SMART" id="SM00282">
    <property type="entry name" value="LamG"/>
    <property type="match status" value="4"/>
</dbReference>
<reference evidence="16" key="1">
    <citation type="submission" date="2012-01" db="EMBL/GenBank/DDBJ databases">
        <title>The Genome Sequence of Oreochromis niloticus (Nile Tilapia).</title>
        <authorList>
            <consortium name="Broad Institute Genome Assembly Team"/>
            <consortium name="Broad Institute Sequencing Platform"/>
            <person name="Di Palma F."/>
            <person name="Johnson J."/>
            <person name="Lander E.S."/>
            <person name="Lindblad-Toh K."/>
        </authorList>
    </citation>
    <scope>NUCLEOTIDE SEQUENCE [LARGE SCALE GENOMIC DNA]</scope>
</reference>
<dbReference type="GO" id="GO:0016020">
    <property type="term" value="C:membrane"/>
    <property type="evidence" value="ECO:0007669"/>
    <property type="project" value="UniProtKB-SubCell"/>
</dbReference>
<feature type="domain" description="Laminin G" evidence="12">
    <location>
        <begin position="287"/>
        <end position="466"/>
    </location>
</feature>
<dbReference type="PROSITE" id="PS51406">
    <property type="entry name" value="FIBRINOGEN_C_2"/>
    <property type="match status" value="1"/>
</dbReference>
<dbReference type="Proteomes" id="UP000005207">
    <property type="component" value="Linkage group LG13"/>
</dbReference>
<comment type="subcellular location">
    <subcellularLocation>
        <location evidence="1">Membrane</location>
        <topology evidence="1">Single-pass type I membrane protein</topology>
    </subcellularLocation>
</comment>
<evidence type="ECO:0000256" key="5">
    <source>
        <dbReference type="ARBA" id="ARBA00022729"/>
    </source>
</evidence>
<dbReference type="InterPro" id="IPR000421">
    <property type="entry name" value="FA58C"/>
</dbReference>
<protein>
    <submittedName>
        <fullName evidence="15">Contactin-associated protein-like 4</fullName>
    </submittedName>
</protein>
<evidence type="ECO:0000259" key="11">
    <source>
        <dbReference type="PROSITE" id="PS50022"/>
    </source>
</evidence>
<evidence type="ECO:0000256" key="6">
    <source>
        <dbReference type="ARBA" id="ARBA00022737"/>
    </source>
</evidence>
<dbReference type="FunFam" id="2.60.120.260:FF:000016">
    <property type="entry name" value="Contactin-associated protein-like 4 isoform 1"/>
    <property type="match status" value="1"/>
</dbReference>
<dbReference type="SUPFAM" id="SSF49899">
    <property type="entry name" value="Concanavalin A-like lectins/glucanases"/>
    <property type="match status" value="4"/>
</dbReference>
<evidence type="ECO:0000256" key="2">
    <source>
        <dbReference type="ARBA" id="ARBA00010241"/>
    </source>
</evidence>
<accession>A0A669CM85</accession>
<dbReference type="AlphaFoldDB" id="A0A669CM85"/>
<evidence type="ECO:0000313" key="16">
    <source>
        <dbReference type="Proteomes" id="UP000005207"/>
    </source>
</evidence>
<evidence type="ECO:0000256" key="1">
    <source>
        <dbReference type="ARBA" id="ARBA00004479"/>
    </source>
</evidence>
<feature type="domain" description="Laminin G" evidence="12">
    <location>
        <begin position="133"/>
        <end position="281"/>
    </location>
</feature>
<dbReference type="PROSITE" id="PS50026">
    <property type="entry name" value="EGF_3"/>
    <property type="match status" value="1"/>
</dbReference>
<evidence type="ECO:0000256" key="4">
    <source>
        <dbReference type="ARBA" id="ARBA00022692"/>
    </source>
</evidence>
<dbReference type="GeneTree" id="ENSGT00940000160228"/>
<dbReference type="PROSITE" id="PS50025">
    <property type="entry name" value="LAM_G_DOMAIN"/>
    <property type="match status" value="3"/>
</dbReference>
<evidence type="ECO:0000256" key="8">
    <source>
        <dbReference type="ARBA" id="ARBA00023136"/>
    </source>
</evidence>
<dbReference type="CDD" id="cd00057">
    <property type="entry name" value="FA58C"/>
    <property type="match status" value="1"/>
</dbReference>
<dbReference type="InterPro" id="IPR008979">
    <property type="entry name" value="Galactose-bd-like_sf"/>
</dbReference>
<reference evidence="15" key="3">
    <citation type="submission" date="2025-09" db="UniProtKB">
        <authorList>
            <consortium name="Ensembl"/>
        </authorList>
    </citation>
    <scope>IDENTIFICATION</scope>
</reference>
<dbReference type="PROSITE" id="PS50022">
    <property type="entry name" value="FA58C_3"/>
    <property type="match status" value="1"/>
</dbReference>